<reference evidence="4" key="1">
    <citation type="submission" date="2020-10" db="EMBL/GenBank/DDBJ databases">
        <authorList>
            <person name="Gilroy R."/>
        </authorList>
    </citation>
    <scope>NUCLEOTIDE SEQUENCE</scope>
    <source>
        <strain evidence="4">USAMLcec3-3695</strain>
    </source>
</reference>
<dbReference type="InterPro" id="IPR001119">
    <property type="entry name" value="SLH_dom"/>
</dbReference>
<dbReference type="SUPFAM" id="SSF48230">
    <property type="entry name" value="Chondroitin AC/alginate lyase"/>
    <property type="match status" value="1"/>
</dbReference>
<dbReference type="InterPro" id="IPR008929">
    <property type="entry name" value="Chondroitin_lyas"/>
</dbReference>
<dbReference type="EMBL" id="DVNB01000075">
    <property type="protein sequence ID" value="HIU57562.1"/>
    <property type="molecule type" value="Genomic_DNA"/>
</dbReference>
<evidence type="ECO:0000256" key="2">
    <source>
        <dbReference type="SAM" id="SignalP"/>
    </source>
</evidence>
<dbReference type="InterPro" id="IPR051465">
    <property type="entry name" value="Cell_Envelope_Struct_Comp"/>
</dbReference>
<protein>
    <submittedName>
        <fullName evidence="4">S-layer homology domain-containing protein</fullName>
    </submittedName>
</protein>
<feature type="domain" description="SLH" evidence="3">
    <location>
        <begin position="849"/>
        <end position="901"/>
    </location>
</feature>
<dbReference type="AlphaFoldDB" id="A0A9D1SFA5"/>
<feature type="chain" id="PRO_5039599825" evidence="2">
    <location>
        <begin position="27"/>
        <end position="901"/>
    </location>
</feature>
<dbReference type="PANTHER" id="PTHR43308:SF5">
    <property type="entry name" value="S-LAYER PROTEIN _ PEPTIDOGLYCAN ENDO-BETA-N-ACETYLGLUCOSAMINIDASE"/>
    <property type="match status" value="1"/>
</dbReference>
<keyword evidence="2" id="KW-0732">Signal</keyword>
<evidence type="ECO:0000313" key="4">
    <source>
        <dbReference type="EMBL" id="HIU57562.1"/>
    </source>
</evidence>
<proteinExistence type="predicted"/>
<dbReference type="Gene3D" id="1.50.10.100">
    <property type="entry name" value="Chondroitin AC/alginate lyase"/>
    <property type="match status" value="1"/>
</dbReference>
<gene>
    <name evidence="4" type="ORF">IAA61_07085</name>
</gene>
<evidence type="ECO:0000259" key="3">
    <source>
        <dbReference type="PROSITE" id="PS51272"/>
    </source>
</evidence>
<feature type="domain" description="SLH" evidence="3">
    <location>
        <begin position="783"/>
        <end position="846"/>
    </location>
</feature>
<sequence length="901" mass="100816">MRSLKRTVSLIMAAVTAALVMPIVSAEETRADIACDKIRMFQSGMYVAGTIVVGRGRTTYLNFTMPEGEYTKVELNLRREKGQAWGENESGEREYDKAYYRIVSIDGETGVNAKPEEYIEFTLNGNGTEEQKIDITDAVAEYVESSEEDTFGIELAGYYEVNQYDDNGAWEGDEKYCYCTFDGVSADESTYSEPSAEAEEIMTDYIPEIRTETITSGETEFEHPGVLLNKTMLDTMVSKVRAGEDPWYENYQSMIKTNEASLDPLVYIDKTEDVYMEIGDGIYADSPEKNIMNYTRKDADTAFYQAAMYLITGNGQFRQNALDIIEAFGSMRSLGLVYDEQIGYSLIAYKLCAAAEMLKYSSVQDESLAWDDEYEGYMQNFIELTRSKWDRYSHWMNQHLMCVMAQTAVGIYNNDETIYNTGVLRGTTNPEYCDIEGCDHSSCNLNRSGAIKYLFREVTFNAETGEPTEPNLQLAEMGRDQGHSYCDVAASSIFAMMTWLQGTKVDNETGAVSTADDAVYIWDYLDERIMKTVNLCFKYNEGYEIEWIPIYETDGQIYSEINKQYSSVGNIDNVAGLAYIYYRYYLGREDMDTNEDTKYLSMGRAAKYGTSTAQDWIGWVDLFFTPADADAQFTQKDTQHNVSIEGVNCTYDTENSTAAFSDLVTINVHADEGYTLKDATVTVNGERLDINRDIEYSGSDTEVAVAFGMPQEDAHVVIEPVELPQQFNDVPVTAWYYDGVRSAFENGLMNGVSETEFVPDGTFSRAMLVSTLYRMAGEPEVSGTAAFADVPDGAWYEDALVWAVENGIVNGITETAFAPDAPVTRQDLAVMLLRYEAPETVETAELDGFTDAGDIADYAVEAVGAAVESGIMSGVTDTELMPRENVTRAQAALMLTRQIEN</sequence>
<dbReference type="Pfam" id="PF00395">
    <property type="entry name" value="SLH"/>
    <property type="match status" value="3"/>
</dbReference>
<keyword evidence="1" id="KW-0677">Repeat</keyword>
<name>A0A9D1SFA5_9FIRM</name>
<evidence type="ECO:0000313" key="5">
    <source>
        <dbReference type="Proteomes" id="UP000824109"/>
    </source>
</evidence>
<dbReference type="PROSITE" id="PS51272">
    <property type="entry name" value="SLH"/>
    <property type="match status" value="3"/>
</dbReference>
<evidence type="ECO:0000256" key="1">
    <source>
        <dbReference type="ARBA" id="ARBA00022737"/>
    </source>
</evidence>
<accession>A0A9D1SFA5</accession>
<dbReference type="Proteomes" id="UP000824109">
    <property type="component" value="Unassembled WGS sequence"/>
</dbReference>
<comment type="caution">
    <text evidence="4">The sequence shown here is derived from an EMBL/GenBank/DDBJ whole genome shotgun (WGS) entry which is preliminary data.</text>
</comment>
<dbReference type="PANTHER" id="PTHR43308">
    <property type="entry name" value="OUTER MEMBRANE PROTEIN ALPHA-RELATED"/>
    <property type="match status" value="1"/>
</dbReference>
<organism evidence="4 5">
    <name type="scientific">Candidatus Ornithomonoglobus merdipullorum</name>
    <dbReference type="NCBI Taxonomy" id="2840895"/>
    <lineage>
        <taxon>Bacteria</taxon>
        <taxon>Bacillati</taxon>
        <taxon>Bacillota</taxon>
        <taxon>Clostridia</taxon>
        <taxon>Candidatus Ornithomonoglobus</taxon>
    </lineage>
</organism>
<reference evidence="4" key="2">
    <citation type="journal article" date="2021" name="PeerJ">
        <title>Extensive microbial diversity within the chicken gut microbiome revealed by metagenomics and culture.</title>
        <authorList>
            <person name="Gilroy R."/>
            <person name="Ravi A."/>
            <person name="Getino M."/>
            <person name="Pursley I."/>
            <person name="Horton D.L."/>
            <person name="Alikhan N.F."/>
            <person name="Baker D."/>
            <person name="Gharbi K."/>
            <person name="Hall N."/>
            <person name="Watson M."/>
            <person name="Adriaenssens E.M."/>
            <person name="Foster-Nyarko E."/>
            <person name="Jarju S."/>
            <person name="Secka A."/>
            <person name="Antonio M."/>
            <person name="Oren A."/>
            <person name="Chaudhuri R.R."/>
            <person name="La Ragione R."/>
            <person name="Hildebrand F."/>
            <person name="Pallen M.J."/>
        </authorList>
    </citation>
    <scope>NUCLEOTIDE SEQUENCE</scope>
    <source>
        <strain evidence="4">USAMLcec3-3695</strain>
    </source>
</reference>
<feature type="domain" description="SLH" evidence="3">
    <location>
        <begin position="723"/>
        <end position="782"/>
    </location>
</feature>
<feature type="signal peptide" evidence="2">
    <location>
        <begin position="1"/>
        <end position="26"/>
    </location>
</feature>